<accession>A0A4Y2H3E4</accession>
<reference evidence="1 2" key="1">
    <citation type="journal article" date="2019" name="Sci. Rep.">
        <title>Orb-weaving spider Araneus ventricosus genome elucidates the spidroin gene catalogue.</title>
        <authorList>
            <person name="Kono N."/>
            <person name="Nakamura H."/>
            <person name="Ohtoshi R."/>
            <person name="Moran D.A.P."/>
            <person name="Shinohara A."/>
            <person name="Yoshida Y."/>
            <person name="Fujiwara M."/>
            <person name="Mori M."/>
            <person name="Tomita M."/>
            <person name="Arakawa K."/>
        </authorList>
    </citation>
    <scope>NUCLEOTIDE SEQUENCE [LARGE SCALE GENOMIC DNA]</scope>
</reference>
<protein>
    <submittedName>
        <fullName evidence="1">Uncharacterized protein</fullName>
    </submittedName>
</protein>
<name>A0A4Y2H3E4_ARAVE</name>
<organism evidence="1 2">
    <name type="scientific">Araneus ventricosus</name>
    <name type="common">Orbweaver spider</name>
    <name type="synonym">Epeira ventricosa</name>
    <dbReference type="NCBI Taxonomy" id="182803"/>
    <lineage>
        <taxon>Eukaryota</taxon>
        <taxon>Metazoa</taxon>
        <taxon>Ecdysozoa</taxon>
        <taxon>Arthropoda</taxon>
        <taxon>Chelicerata</taxon>
        <taxon>Arachnida</taxon>
        <taxon>Araneae</taxon>
        <taxon>Araneomorphae</taxon>
        <taxon>Entelegynae</taxon>
        <taxon>Araneoidea</taxon>
        <taxon>Araneidae</taxon>
        <taxon>Araneus</taxon>
    </lineage>
</organism>
<sequence>MREVPLRKVPVCDMPIVECDATSHTSCHALRNIIQQLLRQFIPHLCQLCLSNWCGNYNGSRKRDMGKRSVGRNFHLEQQLSTRVKSFKSLISAIT</sequence>
<dbReference type="AlphaFoldDB" id="A0A4Y2H3E4"/>
<gene>
    <name evidence="1" type="ORF">AVEN_51822_1</name>
</gene>
<proteinExistence type="predicted"/>
<comment type="caution">
    <text evidence="1">The sequence shown here is derived from an EMBL/GenBank/DDBJ whole genome shotgun (WGS) entry which is preliminary data.</text>
</comment>
<dbReference type="EMBL" id="BGPR01001710">
    <property type="protein sequence ID" value="GBM59997.1"/>
    <property type="molecule type" value="Genomic_DNA"/>
</dbReference>
<dbReference type="Proteomes" id="UP000499080">
    <property type="component" value="Unassembled WGS sequence"/>
</dbReference>
<evidence type="ECO:0000313" key="2">
    <source>
        <dbReference type="Proteomes" id="UP000499080"/>
    </source>
</evidence>
<evidence type="ECO:0000313" key="1">
    <source>
        <dbReference type="EMBL" id="GBM59997.1"/>
    </source>
</evidence>
<keyword evidence="2" id="KW-1185">Reference proteome</keyword>